<dbReference type="GO" id="GO:0007129">
    <property type="term" value="P:homologous chromosome pairing at meiosis"/>
    <property type="evidence" value="ECO:0007669"/>
    <property type="project" value="TreeGrafter"/>
</dbReference>
<evidence type="ECO:0000256" key="4">
    <source>
        <dbReference type="ARBA" id="ARBA00023054"/>
    </source>
</evidence>
<dbReference type="Gene3D" id="1.10.10.10">
    <property type="entry name" value="Winged helix-like DNA-binding domain superfamily/Winged helix DNA-binding domain"/>
    <property type="match status" value="1"/>
</dbReference>
<dbReference type="InterPro" id="IPR040661">
    <property type="entry name" value="LZ3wCH"/>
</dbReference>
<dbReference type="GO" id="GO:0120230">
    <property type="term" value="F:recombinase activator activity"/>
    <property type="evidence" value="ECO:0007669"/>
    <property type="project" value="TreeGrafter"/>
</dbReference>
<name>A0A2P2I6L5_9CRUS</name>
<dbReference type="Pfam" id="PF18517">
    <property type="entry name" value="LZ3wCH"/>
    <property type="match status" value="1"/>
</dbReference>
<dbReference type="GO" id="GO:0120231">
    <property type="term" value="C:DNA recombinase auxiliary factor complex"/>
    <property type="evidence" value="ECO:0007669"/>
    <property type="project" value="TreeGrafter"/>
</dbReference>
<dbReference type="InterPro" id="IPR010776">
    <property type="entry name" value="Hop2_WH_dom"/>
</dbReference>
<reference evidence="11" key="1">
    <citation type="journal article" date="2018" name="Biosci. Biotechnol. Biochem.">
        <title>Polysaccharide hydrolase of the hadal zone amphipods Hirondellea gigas.</title>
        <authorList>
            <person name="Kobayashi H."/>
            <person name="Nagahama T."/>
            <person name="Arai W."/>
            <person name="Sasagawa Y."/>
            <person name="Umeda M."/>
            <person name="Hayashi T."/>
            <person name="Nikaido I."/>
            <person name="Watanabe H."/>
            <person name="Oguri K."/>
            <person name="Kitazato H."/>
            <person name="Fujioka K."/>
            <person name="Kido Y."/>
            <person name="Takami H."/>
        </authorList>
    </citation>
    <scope>NUCLEOTIDE SEQUENCE</scope>
    <source>
        <tissue evidence="11">Whole body</tissue>
    </source>
</reference>
<comment type="similarity">
    <text evidence="2">Belongs to the HOP2 family.</text>
</comment>
<evidence type="ECO:0000313" key="11">
    <source>
        <dbReference type="EMBL" id="LAB69667.1"/>
    </source>
</evidence>
<protein>
    <recommendedName>
        <fullName evidence="3">Homologous-pairing protein 2 homolog</fullName>
    </recommendedName>
</protein>
<accession>A0A2P2I6L5</accession>
<dbReference type="InterPro" id="IPR036388">
    <property type="entry name" value="WH-like_DNA-bd_sf"/>
</dbReference>
<dbReference type="AlphaFoldDB" id="A0A2P2I6L5"/>
<dbReference type="GO" id="GO:0000794">
    <property type="term" value="C:condensed nuclear chromosome"/>
    <property type="evidence" value="ECO:0007669"/>
    <property type="project" value="TreeGrafter"/>
</dbReference>
<dbReference type="GO" id="GO:0003690">
    <property type="term" value="F:double-stranded DNA binding"/>
    <property type="evidence" value="ECO:0007669"/>
    <property type="project" value="TreeGrafter"/>
</dbReference>
<keyword evidence="6" id="KW-0539">Nucleus</keyword>
<feature type="coiled-coil region" evidence="8">
    <location>
        <begin position="79"/>
        <end position="143"/>
    </location>
</feature>
<evidence type="ECO:0000259" key="9">
    <source>
        <dbReference type="Pfam" id="PF07106"/>
    </source>
</evidence>
<evidence type="ECO:0000256" key="1">
    <source>
        <dbReference type="ARBA" id="ARBA00004123"/>
    </source>
</evidence>
<dbReference type="GO" id="GO:0010774">
    <property type="term" value="P:meiotic strand invasion involved in reciprocal meiotic recombination"/>
    <property type="evidence" value="ECO:0007669"/>
    <property type="project" value="TreeGrafter"/>
</dbReference>
<dbReference type="GO" id="GO:0000709">
    <property type="term" value="P:meiotic joint molecule formation"/>
    <property type="evidence" value="ECO:0007669"/>
    <property type="project" value="TreeGrafter"/>
</dbReference>
<keyword evidence="7" id="KW-0469">Meiosis</keyword>
<keyword evidence="4 8" id="KW-0175">Coiled coil</keyword>
<feature type="domain" description="Leucine zipper with capping helix" evidence="10">
    <location>
        <begin position="147"/>
        <end position="203"/>
    </location>
</feature>
<evidence type="ECO:0000256" key="2">
    <source>
        <dbReference type="ARBA" id="ARBA00007922"/>
    </source>
</evidence>
<evidence type="ECO:0000256" key="8">
    <source>
        <dbReference type="SAM" id="Coils"/>
    </source>
</evidence>
<keyword evidence="5" id="KW-0233">DNA recombination</keyword>
<evidence type="ECO:0000256" key="3">
    <source>
        <dbReference type="ARBA" id="ARBA00016093"/>
    </source>
</evidence>
<feature type="domain" description="Homologous-pairing protein 2 winged helix" evidence="9">
    <location>
        <begin position="9"/>
        <end position="66"/>
    </location>
</feature>
<evidence type="ECO:0000256" key="7">
    <source>
        <dbReference type="ARBA" id="ARBA00023254"/>
    </source>
</evidence>
<evidence type="ECO:0000256" key="6">
    <source>
        <dbReference type="ARBA" id="ARBA00023242"/>
    </source>
</evidence>
<organism evidence="11">
    <name type="scientific">Hirondellea gigas</name>
    <dbReference type="NCBI Taxonomy" id="1518452"/>
    <lineage>
        <taxon>Eukaryota</taxon>
        <taxon>Metazoa</taxon>
        <taxon>Ecdysozoa</taxon>
        <taxon>Arthropoda</taxon>
        <taxon>Crustacea</taxon>
        <taxon>Multicrustacea</taxon>
        <taxon>Malacostraca</taxon>
        <taxon>Eumalacostraca</taxon>
        <taxon>Peracarida</taxon>
        <taxon>Amphipoda</taxon>
        <taxon>Amphilochidea</taxon>
        <taxon>Lysianassida</taxon>
        <taxon>Lysianassidira</taxon>
        <taxon>Lysianassoidea</taxon>
        <taxon>Lysianassidae</taxon>
        <taxon>Hirondellea</taxon>
    </lineage>
</organism>
<comment type="subcellular location">
    <subcellularLocation>
        <location evidence="1">Nucleus</location>
    </subcellularLocation>
</comment>
<sequence length="209" mass="23765">MSVKNSDVTKIQTYLESQNRPYSSNDIFLNLHKEIGKTAVQKCLDQLAANGQVKEKVYGKQKVYVTEQSHFQSVDEGQLKELEKKVSALSEDVKSKQQGVQQAEAALKTLLSTQTTEEAQQQANKFEEENTTLSGRLQELQQNQTLVSAEERTRVSEQRTKALAEWRKRRRLARDVLDAILEGYPNSKSQLYEEIGIETDEELGVKMPT</sequence>
<proteinExistence type="evidence at transcript level"/>
<dbReference type="PANTHER" id="PTHR15938:SF0">
    <property type="entry name" value="HOMOLOGOUS-PAIRING PROTEIN 2 HOMOLOG"/>
    <property type="match status" value="1"/>
</dbReference>
<dbReference type="Pfam" id="PF07106">
    <property type="entry name" value="WHD_TBPIP"/>
    <property type="match status" value="1"/>
</dbReference>
<evidence type="ECO:0000256" key="5">
    <source>
        <dbReference type="ARBA" id="ARBA00023172"/>
    </source>
</evidence>
<evidence type="ECO:0000259" key="10">
    <source>
        <dbReference type="Pfam" id="PF18517"/>
    </source>
</evidence>
<dbReference type="PANTHER" id="PTHR15938">
    <property type="entry name" value="TBP-1 INTERACTING PROTEIN"/>
    <property type="match status" value="1"/>
</dbReference>
<dbReference type="EMBL" id="IACF01004071">
    <property type="protein sequence ID" value="LAB69667.1"/>
    <property type="molecule type" value="mRNA"/>
</dbReference>